<evidence type="ECO:0000313" key="2">
    <source>
        <dbReference type="EMBL" id="CAF4723309.1"/>
    </source>
</evidence>
<evidence type="ECO:0000313" key="3">
    <source>
        <dbReference type="Proteomes" id="UP000663866"/>
    </source>
</evidence>
<reference evidence="2" key="1">
    <citation type="submission" date="2021-02" db="EMBL/GenBank/DDBJ databases">
        <authorList>
            <person name="Nowell W R."/>
        </authorList>
    </citation>
    <scope>NUCLEOTIDE SEQUENCE</scope>
</reference>
<comment type="caution">
    <text evidence="2">The sequence shown here is derived from an EMBL/GenBank/DDBJ whole genome shotgun (WGS) entry which is preliminary data.</text>
</comment>
<dbReference type="Proteomes" id="UP000663866">
    <property type="component" value="Unassembled WGS sequence"/>
</dbReference>
<proteinExistence type="predicted"/>
<accession>A0A821JPD8</accession>
<name>A0A821JPD8_9BILA</name>
<keyword evidence="3" id="KW-1185">Reference proteome</keyword>
<dbReference type="AlphaFoldDB" id="A0A821JPD8"/>
<feature type="region of interest" description="Disordered" evidence="1">
    <location>
        <begin position="1"/>
        <end position="62"/>
    </location>
</feature>
<organism evidence="2 3">
    <name type="scientific">Rotaria magnacalcarata</name>
    <dbReference type="NCBI Taxonomy" id="392030"/>
    <lineage>
        <taxon>Eukaryota</taxon>
        <taxon>Metazoa</taxon>
        <taxon>Spiralia</taxon>
        <taxon>Gnathifera</taxon>
        <taxon>Rotifera</taxon>
        <taxon>Eurotatoria</taxon>
        <taxon>Bdelloidea</taxon>
        <taxon>Philodinida</taxon>
        <taxon>Philodinidae</taxon>
        <taxon>Rotaria</taxon>
    </lineage>
</organism>
<gene>
    <name evidence="2" type="ORF">OVN521_LOCUS49157</name>
</gene>
<sequence>MNRGKGTFGSSSTWNSAGSQSLATQFKPPQRIVQHPPPIARPSQSEEYIDTNRNKENVYRPP</sequence>
<feature type="compositionally biased region" description="Polar residues" evidence="1">
    <location>
        <begin position="8"/>
        <end position="24"/>
    </location>
</feature>
<dbReference type="EMBL" id="CAJOBG010106346">
    <property type="protein sequence ID" value="CAF4723309.1"/>
    <property type="molecule type" value="Genomic_DNA"/>
</dbReference>
<feature type="non-terminal residue" evidence="2">
    <location>
        <position position="62"/>
    </location>
</feature>
<feature type="compositionally biased region" description="Basic and acidic residues" evidence="1">
    <location>
        <begin position="50"/>
        <end position="62"/>
    </location>
</feature>
<protein>
    <submittedName>
        <fullName evidence="2">Uncharacterized protein</fullName>
    </submittedName>
</protein>
<evidence type="ECO:0000256" key="1">
    <source>
        <dbReference type="SAM" id="MobiDB-lite"/>
    </source>
</evidence>